<dbReference type="PANTHER" id="PTHR46825:SF9">
    <property type="entry name" value="BETA-LACTAMASE-RELATED DOMAIN-CONTAINING PROTEIN"/>
    <property type="match status" value="1"/>
</dbReference>
<dbReference type="Pfam" id="PF07833">
    <property type="entry name" value="Cu_amine_oxidN1"/>
    <property type="match status" value="1"/>
</dbReference>
<dbReference type="InterPro" id="IPR001466">
    <property type="entry name" value="Beta-lactam-related"/>
</dbReference>
<dbReference type="Gene3D" id="3.30.457.10">
    <property type="entry name" value="Copper amine oxidase-like, N-terminal domain"/>
    <property type="match status" value="1"/>
</dbReference>
<proteinExistence type="predicted"/>
<sequence>MNMKKHLNVKKIAITMMAAAIVMTGFGGASGGMQGPSVAYAASVPAQPGAMTKAVVTIDGKAVNWIGQPFVQNGTTMVPLREASVSLGGSIAWNQAVQTVTIRLNGDVITQRSGDSFFLVNGVRFNISGPSRVVKGSLMVPLRGLMEAMKASLQLSQTAGTTSITITTDKVTVIPKAFGELDSYLKLNSYSGMALVAKDGKVLMRKGYGLAGEGKLNRPDMKTRIASITKSFTAASIMQLIEAGKLSLDDPISKLVSGIPSGDKITIHMLLSHTSGLPSEFTRKDGTTIEQTVNEIRTKKLDFEPGTDYKYSNCGYVLLAYVVEKLSGMSYADYVQTNMLQAAGMTHSGTATAKTPTNDGYVLSKGAWVKAPYYVSQSGTGTLYSTVDDLVKWDSLLHSGSLLSDSSLEAMYTPHSQKGYGYGWIVRETPEGKTVFHNGSGSGFSTGMSRNLENGVTVILLGNHAGIDTALMMEKLQTLAASAIRV</sequence>
<comment type="caution">
    <text evidence="4">The sequence shown here is derived from an EMBL/GenBank/DDBJ whole genome shotgun (WGS) entry which is preliminary data.</text>
</comment>
<dbReference type="Proteomes" id="UP000600247">
    <property type="component" value="Unassembled WGS sequence"/>
</dbReference>
<feature type="chain" id="PRO_5039050380" description="Serine hydrolase" evidence="1">
    <location>
        <begin position="30"/>
        <end position="486"/>
    </location>
</feature>
<accession>A0A917HFY1</accession>
<evidence type="ECO:0000313" key="5">
    <source>
        <dbReference type="Proteomes" id="UP000600247"/>
    </source>
</evidence>
<dbReference type="InterPro" id="IPR012854">
    <property type="entry name" value="Cu_amine_oxidase-like_N"/>
</dbReference>
<evidence type="ECO:0000259" key="3">
    <source>
        <dbReference type="Pfam" id="PF07833"/>
    </source>
</evidence>
<evidence type="ECO:0000256" key="1">
    <source>
        <dbReference type="SAM" id="SignalP"/>
    </source>
</evidence>
<reference evidence="4 5" key="1">
    <citation type="journal article" date="2014" name="Int. J. Syst. Evol. Microbiol.">
        <title>Complete genome sequence of Corynebacterium casei LMG S-19264T (=DSM 44701T), isolated from a smear-ripened cheese.</title>
        <authorList>
            <consortium name="US DOE Joint Genome Institute (JGI-PGF)"/>
            <person name="Walter F."/>
            <person name="Albersmeier A."/>
            <person name="Kalinowski J."/>
            <person name="Ruckert C."/>
        </authorList>
    </citation>
    <scope>NUCLEOTIDE SEQUENCE [LARGE SCALE GENOMIC DNA]</scope>
    <source>
        <strain evidence="4 5">CGMCC 1.15286</strain>
    </source>
</reference>
<dbReference type="InterPro" id="IPR012338">
    <property type="entry name" value="Beta-lactam/transpept-like"/>
</dbReference>
<dbReference type="Gene3D" id="3.40.710.10">
    <property type="entry name" value="DD-peptidase/beta-lactamase superfamily"/>
    <property type="match status" value="1"/>
</dbReference>
<feature type="domain" description="Copper amine oxidase-like N-terminal" evidence="3">
    <location>
        <begin position="58"/>
        <end position="164"/>
    </location>
</feature>
<feature type="signal peptide" evidence="1">
    <location>
        <begin position="1"/>
        <end position="29"/>
    </location>
</feature>
<dbReference type="SUPFAM" id="SSF56601">
    <property type="entry name" value="beta-lactamase/transpeptidase-like"/>
    <property type="match status" value="1"/>
</dbReference>
<keyword evidence="5" id="KW-1185">Reference proteome</keyword>
<dbReference type="InterPro" id="IPR036582">
    <property type="entry name" value="Mao_N_sf"/>
</dbReference>
<feature type="domain" description="Beta-lactamase-related" evidence="2">
    <location>
        <begin position="191"/>
        <end position="466"/>
    </location>
</feature>
<name>A0A917HFY1_9BACL</name>
<dbReference type="AlphaFoldDB" id="A0A917HFY1"/>
<protein>
    <recommendedName>
        <fullName evidence="6">Serine hydrolase</fullName>
    </recommendedName>
</protein>
<evidence type="ECO:0000313" key="4">
    <source>
        <dbReference type="EMBL" id="GGG78185.1"/>
    </source>
</evidence>
<dbReference type="SUPFAM" id="SSF55383">
    <property type="entry name" value="Copper amine oxidase, domain N"/>
    <property type="match status" value="1"/>
</dbReference>
<dbReference type="InterPro" id="IPR050491">
    <property type="entry name" value="AmpC-like"/>
</dbReference>
<keyword evidence="1" id="KW-0732">Signal</keyword>
<dbReference type="EMBL" id="BMHY01000008">
    <property type="protein sequence ID" value="GGG78185.1"/>
    <property type="molecule type" value="Genomic_DNA"/>
</dbReference>
<dbReference type="Pfam" id="PF00144">
    <property type="entry name" value="Beta-lactamase"/>
    <property type="match status" value="1"/>
</dbReference>
<organism evidence="4 5">
    <name type="scientific">Paenibacillus radicis</name>
    <name type="common">ex Gao et al. 2016</name>
    <dbReference type="NCBI Taxonomy" id="1737354"/>
    <lineage>
        <taxon>Bacteria</taxon>
        <taxon>Bacillati</taxon>
        <taxon>Bacillota</taxon>
        <taxon>Bacilli</taxon>
        <taxon>Bacillales</taxon>
        <taxon>Paenibacillaceae</taxon>
        <taxon>Paenibacillus</taxon>
    </lineage>
</organism>
<evidence type="ECO:0008006" key="6">
    <source>
        <dbReference type="Google" id="ProtNLM"/>
    </source>
</evidence>
<dbReference type="PANTHER" id="PTHR46825">
    <property type="entry name" value="D-ALANYL-D-ALANINE-CARBOXYPEPTIDASE/ENDOPEPTIDASE AMPH"/>
    <property type="match status" value="1"/>
</dbReference>
<gene>
    <name evidence="4" type="ORF">GCM10010918_38830</name>
</gene>
<evidence type="ECO:0000259" key="2">
    <source>
        <dbReference type="Pfam" id="PF00144"/>
    </source>
</evidence>